<protein>
    <submittedName>
        <fullName evidence="4">Transposase IS3</fullName>
    </submittedName>
</protein>
<dbReference type="SUPFAM" id="SSF48295">
    <property type="entry name" value="TrpR-like"/>
    <property type="match status" value="2"/>
</dbReference>
<proteinExistence type="inferred from homology"/>
<organism evidence="4 5">
    <name type="scientific">Streptococcus oralis subsp. tigurinus 2426</name>
    <dbReference type="NCBI Taxonomy" id="1333865"/>
    <lineage>
        <taxon>Bacteria</taxon>
        <taxon>Bacillati</taxon>
        <taxon>Bacillota</taxon>
        <taxon>Bacilli</taxon>
        <taxon>Lactobacillales</taxon>
        <taxon>Streptococcaceae</taxon>
        <taxon>Streptococcus</taxon>
    </lineage>
</organism>
<dbReference type="InterPro" id="IPR052057">
    <property type="entry name" value="IS150/IS1296_orfA-like"/>
</dbReference>
<dbReference type="Gene3D" id="1.10.10.10">
    <property type="entry name" value="Winged helix-like DNA-binding domain superfamily/Winged helix DNA-binding domain"/>
    <property type="match status" value="3"/>
</dbReference>
<evidence type="ECO:0000313" key="4">
    <source>
        <dbReference type="EMBL" id="EPX90606.1"/>
    </source>
</evidence>
<comment type="caution">
    <text evidence="4">The sequence shown here is derived from an EMBL/GenBank/DDBJ whole genome shotgun (WGS) entry which is preliminary data.</text>
</comment>
<dbReference type="EMBL" id="ASXA01000002">
    <property type="protein sequence ID" value="EPX90606.1"/>
    <property type="molecule type" value="Genomic_DNA"/>
</dbReference>
<dbReference type="InterPro" id="IPR036388">
    <property type="entry name" value="WH-like_DNA-bd_sf"/>
</dbReference>
<feature type="domain" description="Insertion element IS150 protein InsJ-like helix-turn-helix" evidence="3">
    <location>
        <begin position="12"/>
        <end position="58"/>
    </location>
</feature>
<evidence type="ECO:0000256" key="2">
    <source>
        <dbReference type="SAM" id="Coils"/>
    </source>
</evidence>
<evidence type="ECO:0000259" key="3">
    <source>
        <dbReference type="Pfam" id="PF13518"/>
    </source>
</evidence>
<gene>
    <name evidence="4" type="ORF">L698_04970</name>
</gene>
<comment type="similarity">
    <text evidence="1">Belongs to the IS150/IS1296 orfA family.</text>
</comment>
<name>S9RAB9_STROR</name>
<dbReference type="InterPro" id="IPR010921">
    <property type="entry name" value="Trp_repressor/repl_initiator"/>
</dbReference>
<evidence type="ECO:0000313" key="5">
    <source>
        <dbReference type="Proteomes" id="UP000015340"/>
    </source>
</evidence>
<feature type="coiled-coil region" evidence="2">
    <location>
        <begin position="185"/>
        <end position="212"/>
    </location>
</feature>
<dbReference type="InterPro" id="IPR002514">
    <property type="entry name" value="Transposase_8"/>
</dbReference>
<feature type="domain" description="Insertion element IS150 protein InsJ-like helix-turn-helix" evidence="3">
    <location>
        <begin position="132"/>
        <end position="181"/>
    </location>
</feature>
<dbReference type="Pfam" id="PF01527">
    <property type="entry name" value="HTH_Tnp_1"/>
    <property type="match status" value="1"/>
</dbReference>
<dbReference type="AlphaFoldDB" id="S9RAB9"/>
<dbReference type="GO" id="GO:0043565">
    <property type="term" value="F:sequence-specific DNA binding"/>
    <property type="evidence" value="ECO:0007669"/>
    <property type="project" value="InterPro"/>
</dbReference>
<dbReference type="GO" id="GO:0004803">
    <property type="term" value="F:transposase activity"/>
    <property type="evidence" value="ECO:0007669"/>
    <property type="project" value="InterPro"/>
</dbReference>
<dbReference type="GO" id="GO:0006313">
    <property type="term" value="P:DNA transposition"/>
    <property type="evidence" value="ECO:0007669"/>
    <property type="project" value="InterPro"/>
</dbReference>
<dbReference type="Pfam" id="PF13518">
    <property type="entry name" value="HTH_28"/>
    <property type="match status" value="2"/>
</dbReference>
<dbReference type="Proteomes" id="UP000015340">
    <property type="component" value="Unassembled WGS sequence"/>
</dbReference>
<sequence>MSIRKRFTPYEKEQACLDYINGNRSRSEICNFLHISTRTIQDWATIYKKHGILGLSKKTKNRSYSKEFKMELVKKYISGEASSVDLGHQYDISSGLLRNWIRRYNANIELKDYNPKQEVYMAKARRKTTIDERKEIVNYCIEHNRNYKETAALYNVSYSQVYSWVKKYDSDGDEGLIDKRGHHKLDDEVDELERLRRENVRLKRQLEEKDMAVELLKKVKEFGRM</sequence>
<dbReference type="PANTHER" id="PTHR33795">
    <property type="entry name" value="INSERTION ELEMENT IS150 PROTEIN INSJ"/>
    <property type="match status" value="1"/>
</dbReference>
<dbReference type="PATRIC" id="fig|1333865.3.peg.992"/>
<accession>S9RAB9</accession>
<evidence type="ECO:0000256" key="1">
    <source>
        <dbReference type="ARBA" id="ARBA00038232"/>
    </source>
</evidence>
<reference evidence="4 5" key="1">
    <citation type="journal article" date="2014" name="J. Clin. Microbiol.">
        <title>Characterization of Streptococcus tigurinus Small-Colony Variants Causing Prosthetic Joint Infection by Comparative Whole-Genome Analyses.</title>
        <authorList>
            <person name="Zbinden A."/>
            <person name="Quiblier C."/>
            <person name="Hernandez D."/>
            <person name="Herzog K."/>
            <person name="Bodler P."/>
            <person name="Senn M.M."/>
            <person name="Gizard Y."/>
            <person name="Schrenzel J."/>
            <person name="Francois P."/>
        </authorList>
    </citation>
    <scope>NUCLEOTIDE SEQUENCE [LARGE SCALE GENOMIC DNA]</scope>
    <source>
        <strain evidence="4 5">2426</strain>
    </source>
</reference>
<keyword evidence="2" id="KW-0175">Coiled coil</keyword>
<dbReference type="InterPro" id="IPR055247">
    <property type="entry name" value="InsJ-like_HTH"/>
</dbReference>
<dbReference type="RefSeq" id="WP_007521743.1">
    <property type="nucleotide sequence ID" value="NZ_ASXA01000002.1"/>
</dbReference>
<dbReference type="PANTHER" id="PTHR33795:SF1">
    <property type="entry name" value="INSERTION ELEMENT IS150 PROTEIN INSJ"/>
    <property type="match status" value="1"/>
</dbReference>